<dbReference type="Proteomes" id="UP000284379">
    <property type="component" value="Unassembled WGS sequence"/>
</dbReference>
<dbReference type="InterPro" id="IPR002241">
    <property type="entry name" value="Glyco_hydro_27"/>
</dbReference>
<organism evidence="7 8">
    <name type="scientific">Bacteroides nordii</name>
    <dbReference type="NCBI Taxonomy" id="291645"/>
    <lineage>
        <taxon>Bacteria</taxon>
        <taxon>Pseudomonadati</taxon>
        <taxon>Bacteroidota</taxon>
        <taxon>Bacteroidia</taxon>
        <taxon>Bacteroidales</taxon>
        <taxon>Bacteroidaceae</taxon>
        <taxon>Bacteroides</taxon>
    </lineage>
</organism>
<dbReference type="PANTHER" id="PTHR11452:SF75">
    <property type="entry name" value="ALPHA-GALACTOSIDASE MEL1"/>
    <property type="match status" value="1"/>
</dbReference>
<gene>
    <name evidence="7" type="ORF">DW888_13675</name>
</gene>
<protein>
    <recommendedName>
        <fullName evidence="6">Alpha galactosidase C-terminal domain-containing protein</fullName>
    </recommendedName>
</protein>
<reference evidence="7 8" key="1">
    <citation type="submission" date="2018-08" db="EMBL/GenBank/DDBJ databases">
        <title>A genome reference for cultivated species of the human gut microbiota.</title>
        <authorList>
            <person name="Zou Y."/>
            <person name="Xue W."/>
            <person name="Luo G."/>
        </authorList>
    </citation>
    <scope>NUCLEOTIDE SEQUENCE [LARGE SCALE GENOMIC DNA]</scope>
    <source>
        <strain evidence="7 8">AM40-30BH</strain>
    </source>
</reference>
<dbReference type="InterPro" id="IPR013780">
    <property type="entry name" value="Glyco_hydro_b"/>
</dbReference>
<sequence length="700" mass="78708">MIICGFKCFLLASSLCLMAQTLLAGNLDIKNGKWKIAFNKHTQTIDYLYQETTLLKETFVQAINASGEVLKSSDYPIATLKRENISDTFGKGKKYTYVYSGRPGKENLEQVFYFYPARNYLLTEAYLLSDQRTSCNWIAPVMSNTSSTFLPADGDNRLLDVPFDNDSFRGYSANPWNTSSVSCEVTAFYDATSRQGLCLGSIEHDNWKTGITYSSSENNCLQSLSVFGGLVDARTNDIRPEKGPAIHKHGKLYGTRIKSPKILVGFFKDWRIGMENIGEATALITPPLPWQKGTIFAWQSWGGMADKVNYTGAIDISDYFRNKLQPAGFHNENGEVYMILDSFWDNFNEQQLKDFVSHCKANGQIPGIYWTPFSFWGGEKDNWNVEGTDGKYKYGDIIITANGKRRKIESYALDPTHPGTLARIDWQIKRFKDWGYKYVKIDFINNAALEADKFYNPDITTGIQAYNYGMSYFAKACGDDLFIDLSIAPVFPSQYGHARRISCDAWGSIDNSQYMLNSLSFSWWLDRVYPYNDPDHLVLNGNSEGASRIRVTTGAMTGTMLLGDNFSLKGSYPGNQTVRDQAEKVVLNASINALAQLGRSFRPVEGNMPVNFSTGSGTYGVEKAFMLDTDNALYLAVFNYDASKEATETINLTRLGVNVANVKRIKELWTNTSVNPTGNELKCEIPADDVRVYCFEKKKK</sequence>
<keyword evidence="4" id="KW-0326">Glycosidase</keyword>
<proteinExistence type="inferred from homology"/>
<name>A0A413VKW1_9BACE</name>
<dbReference type="GO" id="GO:0004553">
    <property type="term" value="F:hydrolase activity, hydrolyzing O-glycosyl compounds"/>
    <property type="evidence" value="ECO:0007669"/>
    <property type="project" value="InterPro"/>
</dbReference>
<evidence type="ECO:0000256" key="5">
    <source>
        <dbReference type="SAM" id="SignalP"/>
    </source>
</evidence>
<dbReference type="AlphaFoldDB" id="A0A413VKW1"/>
<accession>A0A413VKW1</accession>
<evidence type="ECO:0000256" key="2">
    <source>
        <dbReference type="ARBA" id="ARBA00022729"/>
    </source>
</evidence>
<keyword evidence="3" id="KW-0378">Hydrolase</keyword>
<dbReference type="Gene3D" id="2.60.40.1180">
    <property type="entry name" value="Golgi alpha-mannosidase II"/>
    <property type="match status" value="1"/>
</dbReference>
<dbReference type="InterPro" id="IPR017853">
    <property type="entry name" value="GH"/>
</dbReference>
<dbReference type="InterPro" id="IPR013785">
    <property type="entry name" value="Aldolase_TIM"/>
</dbReference>
<evidence type="ECO:0000256" key="3">
    <source>
        <dbReference type="ARBA" id="ARBA00022801"/>
    </source>
</evidence>
<dbReference type="GO" id="GO:0005975">
    <property type="term" value="P:carbohydrate metabolic process"/>
    <property type="evidence" value="ECO:0007669"/>
    <property type="project" value="InterPro"/>
</dbReference>
<dbReference type="InterPro" id="IPR041233">
    <property type="entry name" value="Melibiase_C"/>
</dbReference>
<evidence type="ECO:0000313" key="8">
    <source>
        <dbReference type="Proteomes" id="UP000284379"/>
    </source>
</evidence>
<comment type="similarity">
    <text evidence="1">Belongs to the glycosyl hydrolase 27 family.</text>
</comment>
<evidence type="ECO:0000256" key="4">
    <source>
        <dbReference type="ARBA" id="ARBA00023295"/>
    </source>
</evidence>
<feature type="chain" id="PRO_5019086813" description="Alpha galactosidase C-terminal domain-containing protein" evidence="5">
    <location>
        <begin position="20"/>
        <end position="700"/>
    </location>
</feature>
<feature type="signal peptide" evidence="5">
    <location>
        <begin position="1"/>
        <end position="19"/>
    </location>
</feature>
<dbReference type="Pfam" id="PF17801">
    <property type="entry name" value="Melibiase_C"/>
    <property type="match status" value="1"/>
</dbReference>
<evidence type="ECO:0000259" key="6">
    <source>
        <dbReference type="Pfam" id="PF17801"/>
    </source>
</evidence>
<evidence type="ECO:0000256" key="1">
    <source>
        <dbReference type="ARBA" id="ARBA00009743"/>
    </source>
</evidence>
<evidence type="ECO:0000313" key="7">
    <source>
        <dbReference type="EMBL" id="RHB34240.1"/>
    </source>
</evidence>
<dbReference type="EMBL" id="QSGO01000010">
    <property type="protein sequence ID" value="RHB34240.1"/>
    <property type="molecule type" value="Genomic_DNA"/>
</dbReference>
<comment type="caution">
    <text evidence="7">The sequence shown here is derived from an EMBL/GenBank/DDBJ whole genome shotgun (WGS) entry which is preliminary data.</text>
</comment>
<dbReference type="PANTHER" id="PTHR11452">
    <property type="entry name" value="ALPHA-GALACTOSIDASE/ALPHA-N-ACETYLGALACTOSAMINIDASE"/>
    <property type="match status" value="1"/>
</dbReference>
<keyword evidence="2 5" id="KW-0732">Signal</keyword>
<dbReference type="Gene3D" id="3.20.20.70">
    <property type="entry name" value="Aldolase class I"/>
    <property type="match status" value="1"/>
</dbReference>
<dbReference type="SUPFAM" id="SSF51445">
    <property type="entry name" value="(Trans)glycosidases"/>
    <property type="match status" value="1"/>
</dbReference>
<feature type="domain" description="Alpha galactosidase C-terminal" evidence="6">
    <location>
        <begin position="630"/>
        <end position="693"/>
    </location>
</feature>